<dbReference type="SUPFAM" id="SSF103473">
    <property type="entry name" value="MFS general substrate transporter"/>
    <property type="match status" value="1"/>
</dbReference>
<evidence type="ECO:0000256" key="4">
    <source>
        <dbReference type="ARBA" id="ARBA00022989"/>
    </source>
</evidence>
<dbReference type="InterPro" id="IPR011701">
    <property type="entry name" value="MFS"/>
</dbReference>
<feature type="transmembrane region" description="Helical" evidence="6">
    <location>
        <begin position="75"/>
        <end position="94"/>
    </location>
</feature>
<feature type="transmembrane region" description="Helical" evidence="6">
    <location>
        <begin position="247"/>
        <end position="269"/>
    </location>
</feature>
<comment type="caution">
    <text evidence="7">The sequence shown here is derived from an EMBL/GenBank/DDBJ whole genome shotgun (WGS) entry which is preliminary data.</text>
</comment>
<organism evidence="7 8">
    <name type="scientific">Brevibacillus thermoruber</name>
    <dbReference type="NCBI Taxonomy" id="33942"/>
    <lineage>
        <taxon>Bacteria</taxon>
        <taxon>Bacillati</taxon>
        <taxon>Bacillota</taxon>
        <taxon>Bacilli</taxon>
        <taxon>Bacillales</taxon>
        <taxon>Paenibacillaceae</taxon>
        <taxon>Brevibacillus</taxon>
    </lineage>
</organism>
<dbReference type="GO" id="GO:0022857">
    <property type="term" value="F:transmembrane transporter activity"/>
    <property type="evidence" value="ECO:0007669"/>
    <property type="project" value="InterPro"/>
</dbReference>
<dbReference type="InterPro" id="IPR036259">
    <property type="entry name" value="MFS_trans_sf"/>
</dbReference>
<dbReference type="CDD" id="cd06173">
    <property type="entry name" value="MFS_MefA_like"/>
    <property type="match status" value="1"/>
</dbReference>
<dbReference type="PANTHER" id="PTHR23513:SF6">
    <property type="entry name" value="MAJOR FACILITATOR SUPERFAMILY ASSOCIATED DOMAIN-CONTAINING PROTEIN"/>
    <property type="match status" value="1"/>
</dbReference>
<evidence type="ECO:0000256" key="6">
    <source>
        <dbReference type="SAM" id="Phobius"/>
    </source>
</evidence>
<keyword evidence="3 6" id="KW-0812">Transmembrane</keyword>
<dbReference type="GO" id="GO:0005886">
    <property type="term" value="C:plasma membrane"/>
    <property type="evidence" value="ECO:0007669"/>
    <property type="project" value="UniProtKB-SubCell"/>
</dbReference>
<feature type="transmembrane region" description="Helical" evidence="6">
    <location>
        <begin position="12"/>
        <end position="36"/>
    </location>
</feature>
<keyword evidence="2" id="KW-1003">Cell membrane</keyword>
<evidence type="ECO:0000313" key="7">
    <source>
        <dbReference type="EMBL" id="MDA5110214.1"/>
    </source>
</evidence>
<comment type="subcellular location">
    <subcellularLocation>
        <location evidence="1">Cell membrane</location>
        <topology evidence="1">Multi-pass membrane protein</topology>
    </subcellularLocation>
</comment>
<feature type="transmembrane region" description="Helical" evidence="6">
    <location>
        <begin position="139"/>
        <end position="162"/>
    </location>
</feature>
<feature type="transmembrane region" description="Helical" evidence="6">
    <location>
        <begin position="281"/>
        <end position="300"/>
    </location>
</feature>
<evidence type="ECO:0000313" key="8">
    <source>
        <dbReference type="Proteomes" id="UP001151071"/>
    </source>
</evidence>
<dbReference type="Pfam" id="PF07690">
    <property type="entry name" value="MFS_1"/>
    <property type="match status" value="1"/>
</dbReference>
<sequence length="412" mass="44647">MTALLRHPVFRRLYTAHVIHIIGNEFTFIAVVGLLHDLSGSGLSFAAGTVFRLMPYVITSVFSGALLEHWDKRRVMIVVNLLRGILVSLFFWITSPAYLWAAYVLLILVNICSAFFQPAMQVAIVRTVKADDRLAANSLLQGTTSFLIIVCQGIAAMLVYLFSYRFNFLLDAACYAVSLLILLRLPAFADEPERTGSGFVQRLREGFRYIGRQREIAGVLLYQMAERFLGAYYVMLMYFVLQERGEGLFVFGLLDIPLGLGGVCAGLVAGRLADRMGTKGINMALGWALAAMGVSIYAIFHSGPIAALAAASLFCAFASFGSSILAVTRLQQLADPDYLARVFSIREMVTMGSYSVGCLIVGYGAQQAGSAAVSSGLAVFGAAAGLIWLLGSRGQTDSRTGRQLEKETGAGM</sequence>
<dbReference type="EMBL" id="JAPYYP010000027">
    <property type="protein sequence ID" value="MDA5110214.1"/>
    <property type="molecule type" value="Genomic_DNA"/>
</dbReference>
<evidence type="ECO:0000256" key="5">
    <source>
        <dbReference type="ARBA" id="ARBA00023136"/>
    </source>
</evidence>
<dbReference type="AlphaFoldDB" id="A0A9X3TTP7"/>
<accession>A0A9X3TTP7</accession>
<evidence type="ECO:0000256" key="1">
    <source>
        <dbReference type="ARBA" id="ARBA00004651"/>
    </source>
</evidence>
<name>A0A9X3TTP7_9BACL</name>
<feature type="transmembrane region" description="Helical" evidence="6">
    <location>
        <begin position="100"/>
        <end position="119"/>
    </location>
</feature>
<gene>
    <name evidence="7" type="ORF">O3V59_17740</name>
</gene>
<keyword evidence="4 6" id="KW-1133">Transmembrane helix</keyword>
<evidence type="ECO:0000256" key="3">
    <source>
        <dbReference type="ARBA" id="ARBA00022692"/>
    </source>
</evidence>
<dbReference type="PANTHER" id="PTHR23513">
    <property type="entry name" value="INTEGRAL MEMBRANE EFFLUX PROTEIN-RELATED"/>
    <property type="match status" value="1"/>
</dbReference>
<dbReference type="RefSeq" id="WP_271140649.1">
    <property type="nucleotide sequence ID" value="NZ_JAPYYP010000027.1"/>
</dbReference>
<feature type="transmembrane region" description="Helical" evidence="6">
    <location>
        <begin position="348"/>
        <end position="365"/>
    </location>
</feature>
<feature type="transmembrane region" description="Helical" evidence="6">
    <location>
        <begin position="168"/>
        <end position="185"/>
    </location>
</feature>
<keyword evidence="8" id="KW-1185">Reference proteome</keyword>
<reference evidence="7" key="1">
    <citation type="submission" date="2022-12" db="EMBL/GenBank/DDBJ databases">
        <title>Draft genome sequence of the thermophilic strain Brevibacillus thermoruber HT42, isolated from Los Humeros, Puebla, Mexico, with biotechnological potential.</title>
        <authorList>
            <person name="Lara Sanchez J."/>
            <person name="Solis Palacios R."/>
            <person name="Bustos Baena A.S."/>
            <person name="Ruz Baez A.E."/>
            <person name="Espinosa Luna G."/>
            <person name="Oliart Ros R.M."/>
        </authorList>
    </citation>
    <scope>NUCLEOTIDE SEQUENCE</scope>
    <source>
        <strain evidence="7">HT42</strain>
    </source>
</reference>
<proteinExistence type="predicted"/>
<feature type="transmembrane region" description="Helical" evidence="6">
    <location>
        <begin position="371"/>
        <end position="390"/>
    </location>
</feature>
<feature type="transmembrane region" description="Helical" evidence="6">
    <location>
        <begin position="42"/>
        <end position="63"/>
    </location>
</feature>
<feature type="transmembrane region" description="Helical" evidence="6">
    <location>
        <begin position="219"/>
        <end position="241"/>
    </location>
</feature>
<dbReference type="Proteomes" id="UP001151071">
    <property type="component" value="Unassembled WGS sequence"/>
</dbReference>
<keyword evidence="5 6" id="KW-0472">Membrane</keyword>
<protein>
    <submittedName>
        <fullName evidence="7">MFS transporter</fullName>
    </submittedName>
</protein>
<evidence type="ECO:0000256" key="2">
    <source>
        <dbReference type="ARBA" id="ARBA00022475"/>
    </source>
</evidence>
<dbReference type="Gene3D" id="1.20.1250.20">
    <property type="entry name" value="MFS general substrate transporter like domains"/>
    <property type="match status" value="1"/>
</dbReference>
<feature type="transmembrane region" description="Helical" evidence="6">
    <location>
        <begin position="306"/>
        <end position="327"/>
    </location>
</feature>